<dbReference type="AlphaFoldDB" id="A0A840J8G7"/>
<name>A0A840J8G7_9PSEU</name>
<keyword evidence="2" id="KW-1185">Reference proteome</keyword>
<reference evidence="1 2" key="1">
    <citation type="submission" date="2020-08" db="EMBL/GenBank/DDBJ databases">
        <title>Sequencing the genomes of 1000 actinobacteria strains.</title>
        <authorList>
            <person name="Klenk H.-P."/>
        </authorList>
    </citation>
    <scope>NUCLEOTIDE SEQUENCE [LARGE SCALE GENOMIC DNA]</scope>
    <source>
        <strain evidence="1 2">DSM 45859</strain>
    </source>
</reference>
<comment type="caution">
    <text evidence="1">The sequence shown here is derived from an EMBL/GenBank/DDBJ whole genome shotgun (WGS) entry which is preliminary data.</text>
</comment>
<dbReference type="RefSeq" id="WP_281393737.1">
    <property type="nucleotide sequence ID" value="NZ_JACHMG010000001.1"/>
</dbReference>
<organism evidence="1 2">
    <name type="scientific">Amycolatopsis jiangsuensis</name>
    <dbReference type="NCBI Taxonomy" id="1181879"/>
    <lineage>
        <taxon>Bacteria</taxon>
        <taxon>Bacillati</taxon>
        <taxon>Actinomycetota</taxon>
        <taxon>Actinomycetes</taxon>
        <taxon>Pseudonocardiales</taxon>
        <taxon>Pseudonocardiaceae</taxon>
        <taxon>Amycolatopsis</taxon>
    </lineage>
</organism>
<protein>
    <submittedName>
        <fullName evidence="1">Choline dehydrogenase-like flavoprotein</fullName>
    </submittedName>
</protein>
<proteinExistence type="predicted"/>
<accession>A0A840J8G7</accession>
<dbReference type="Proteomes" id="UP000581769">
    <property type="component" value="Unassembled WGS sequence"/>
</dbReference>
<sequence length="41" mass="3917">MGDGSLIPSIPSGNTDATDCAIAEGAAEIVVNASRCPANAG</sequence>
<dbReference type="EMBL" id="JACHMG010000001">
    <property type="protein sequence ID" value="MBB4689667.1"/>
    <property type="molecule type" value="Genomic_DNA"/>
</dbReference>
<evidence type="ECO:0000313" key="1">
    <source>
        <dbReference type="EMBL" id="MBB4689667.1"/>
    </source>
</evidence>
<evidence type="ECO:0000313" key="2">
    <source>
        <dbReference type="Proteomes" id="UP000581769"/>
    </source>
</evidence>
<gene>
    <name evidence="1" type="ORF">BJY18_007152</name>
</gene>